<dbReference type="Proteomes" id="UP000284751">
    <property type="component" value="Unassembled WGS sequence"/>
</dbReference>
<name>A0A412AUN4_9FIRM</name>
<keyword evidence="2" id="KW-0808">Transferase</keyword>
<dbReference type="Gene3D" id="3.40.1190.20">
    <property type="match status" value="1"/>
</dbReference>
<evidence type="ECO:0000256" key="1">
    <source>
        <dbReference type="ARBA" id="ARBA00022490"/>
    </source>
</evidence>
<dbReference type="GO" id="GO:0016301">
    <property type="term" value="F:kinase activity"/>
    <property type="evidence" value="ECO:0007669"/>
    <property type="project" value="UniProtKB-KW"/>
</dbReference>
<evidence type="ECO:0000256" key="3">
    <source>
        <dbReference type="ARBA" id="ARBA00022723"/>
    </source>
</evidence>
<sequence>MGVYQNAIEYFKRVADSRYVAAGLTSNVDLLVRWDTGVIQKWVDQYATGPRNISNVESMTDLVDMLLFRLPEGGTECFICEEVARTIESSLKMASYGVGGTGAQAACALGSFGVRSLVHLTSFGPQFADLLNYPSLSVYSNGKALPVRQFLRENPERYAPHFILQFHKGAALKFQDQSYTAPVANKIILSWDVINSELPLDHGYFEYAKKNHATALLISGVSGIQQEENLDAKLKEIARLLEGFSQETMVYCECGPFFLKDGYGKYFKELGGKSDIIACSDEELFEINGVSHSSFGGNPYMLMDLLDKFFHTYHPRRGVVIHSRDVSMYYGNPLPEGRDVKSALAMGNMVASAKARYSDYGTREMVFSIADQPDSTVGLQRTKTLEKGGIIAVPTKPVEHPACTIGLGDSFTAGFLSCV</sequence>
<gene>
    <name evidence="7" type="ORF">DWY99_12795</name>
</gene>
<dbReference type="GO" id="GO:0016773">
    <property type="term" value="F:phosphotransferase activity, alcohol group as acceptor"/>
    <property type="evidence" value="ECO:0007669"/>
    <property type="project" value="InterPro"/>
</dbReference>
<evidence type="ECO:0000256" key="4">
    <source>
        <dbReference type="ARBA" id="ARBA00022777"/>
    </source>
</evidence>
<keyword evidence="4" id="KW-0418">Kinase</keyword>
<keyword evidence="6" id="KW-0324">Glycolysis</keyword>
<evidence type="ECO:0000313" key="7">
    <source>
        <dbReference type="EMBL" id="RGQ35281.1"/>
    </source>
</evidence>
<dbReference type="PROSITE" id="PS51255">
    <property type="entry name" value="ADPK"/>
    <property type="match status" value="1"/>
</dbReference>
<dbReference type="AlphaFoldDB" id="A0A412AUN4"/>
<keyword evidence="3" id="KW-0479">Metal-binding</keyword>
<dbReference type="GO" id="GO:0006096">
    <property type="term" value="P:glycolytic process"/>
    <property type="evidence" value="ECO:0007669"/>
    <property type="project" value="UniProtKB-KW"/>
</dbReference>
<evidence type="ECO:0000256" key="6">
    <source>
        <dbReference type="ARBA" id="ARBA00023152"/>
    </source>
</evidence>
<evidence type="ECO:0000256" key="2">
    <source>
        <dbReference type="ARBA" id="ARBA00022679"/>
    </source>
</evidence>
<evidence type="ECO:0000256" key="5">
    <source>
        <dbReference type="ARBA" id="ARBA00022842"/>
    </source>
</evidence>
<keyword evidence="5" id="KW-0460">Magnesium</keyword>
<protein>
    <recommendedName>
        <fullName evidence="9">ADP-dependent glucokinase</fullName>
    </recommendedName>
</protein>
<proteinExistence type="predicted"/>
<keyword evidence="1" id="KW-0963">Cytoplasm</keyword>
<accession>A0A412AUN4</accession>
<dbReference type="PANTHER" id="PTHR21208:SF1">
    <property type="entry name" value="ADP-DEPENDENT GLUCOKINASE"/>
    <property type="match status" value="1"/>
</dbReference>
<comment type="caution">
    <text evidence="7">The sequence shown here is derived from an EMBL/GenBank/DDBJ whole genome shotgun (WGS) entry which is preliminary data.</text>
</comment>
<evidence type="ECO:0000313" key="8">
    <source>
        <dbReference type="Proteomes" id="UP000284751"/>
    </source>
</evidence>
<dbReference type="GO" id="GO:0046872">
    <property type="term" value="F:metal ion binding"/>
    <property type="evidence" value="ECO:0007669"/>
    <property type="project" value="UniProtKB-KW"/>
</dbReference>
<organism evidence="7 8">
    <name type="scientific">[Clostridium] leptum</name>
    <dbReference type="NCBI Taxonomy" id="1535"/>
    <lineage>
        <taxon>Bacteria</taxon>
        <taxon>Bacillati</taxon>
        <taxon>Bacillota</taxon>
        <taxon>Clostridia</taxon>
        <taxon>Eubacteriales</taxon>
        <taxon>Oscillospiraceae</taxon>
        <taxon>Oscillospiraceae incertae sedis</taxon>
    </lineage>
</organism>
<dbReference type="InterPro" id="IPR007666">
    <property type="entry name" value="ADP_PFK/GK"/>
</dbReference>
<dbReference type="Pfam" id="PF04587">
    <property type="entry name" value="ADP_PFK_GK"/>
    <property type="match status" value="1"/>
</dbReference>
<dbReference type="EMBL" id="QRTC01000069">
    <property type="protein sequence ID" value="RGQ35281.1"/>
    <property type="molecule type" value="Genomic_DNA"/>
</dbReference>
<dbReference type="InterPro" id="IPR029056">
    <property type="entry name" value="Ribokinase-like"/>
</dbReference>
<reference evidence="7 8" key="1">
    <citation type="submission" date="2018-08" db="EMBL/GenBank/DDBJ databases">
        <title>A genome reference for cultivated species of the human gut microbiota.</title>
        <authorList>
            <person name="Zou Y."/>
            <person name="Xue W."/>
            <person name="Luo G."/>
        </authorList>
    </citation>
    <scope>NUCLEOTIDE SEQUENCE [LARGE SCALE GENOMIC DNA]</scope>
    <source>
        <strain evidence="7 8">AF28-26</strain>
    </source>
</reference>
<dbReference type="SUPFAM" id="SSF53613">
    <property type="entry name" value="Ribokinase-like"/>
    <property type="match status" value="1"/>
</dbReference>
<dbReference type="Gene3D" id="3.30.1110.20">
    <property type="match status" value="1"/>
</dbReference>
<evidence type="ECO:0008006" key="9">
    <source>
        <dbReference type="Google" id="ProtNLM"/>
    </source>
</evidence>
<dbReference type="PANTHER" id="PTHR21208">
    <property type="entry name" value="ADP-DEPENDENT GLUCOKINASE"/>
    <property type="match status" value="1"/>
</dbReference>